<protein>
    <submittedName>
        <fullName evidence="1">Uncharacterized protein</fullName>
    </submittedName>
</protein>
<sequence>MNTWLMIKEEASGWPSHVGNNPLKRQRHLDDYRDKEGIELDPEKIEKNPGLHTLAKMIIQSDDRVEVQYTLQEEDESISPNLNIFVACFTTC</sequence>
<evidence type="ECO:0000313" key="2">
    <source>
        <dbReference type="Proteomes" id="UP001159428"/>
    </source>
</evidence>
<gene>
    <name evidence="1" type="ORF">PMEA_00011730</name>
</gene>
<comment type="caution">
    <text evidence="1">The sequence shown here is derived from an EMBL/GenBank/DDBJ whole genome shotgun (WGS) entry which is preliminary data.</text>
</comment>
<dbReference type="EMBL" id="CALNXJ010000020">
    <property type="protein sequence ID" value="CAH3124121.1"/>
    <property type="molecule type" value="Genomic_DNA"/>
</dbReference>
<reference evidence="1 2" key="1">
    <citation type="submission" date="2022-05" db="EMBL/GenBank/DDBJ databases">
        <authorList>
            <consortium name="Genoscope - CEA"/>
            <person name="William W."/>
        </authorList>
    </citation>
    <scope>NUCLEOTIDE SEQUENCE [LARGE SCALE GENOMIC DNA]</scope>
</reference>
<proteinExistence type="predicted"/>
<keyword evidence="2" id="KW-1185">Reference proteome</keyword>
<organism evidence="1 2">
    <name type="scientific">Pocillopora meandrina</name>
    <dbReference type="NCBI Taxonomy" id="46732"/>
    <lineage>
        <taxon>Eukaryota</taxon>
        <taxon>Metazoa</taxon>
        <taxon>Cnidaria</taxon>
        <taxon>Anthozoa</taxon>
        <taxon>Hexacorallia</taxon>
        <taxon>Scleractinia</taxon>
        <taxon>Astrocoeniina</taxon>
        <taxon>Pocilloporidae</taxon>
        <taxon>Pocillopora</taxon>
    </lineage>
</organism>
<dbReference type="Proteomes" id="UP001159428">
    <property type="component" value="Unassembled WGS sequence"/>
</dbReference>
<dbReference type="AlphaFoldDB" id="A0AAU9WS45"/>
<evidence type="ECO:0000313" key="1">
    <source>
        <dbReference type="EMBL" id="CAH3124121.1"/>
    </source>
</evidence>
<accession>A0AAU9WS45</accession>
<name>A0AAU9WS45_9CNID</name>